<organism evidence="4">
    <name type="scientific">Xanthomonas euvesicatoria</name>
    <dbReference type="NCBI Taxonomy" id="456327"/>
    <lineage>
        <taxon>Bacteria</taxon>
        <taxon>Pseudomonadati</taxon>
        <taxon>Pseudomonadota</taxon>
        <taxon>Gammaproteobacteria</taxon>
        <taxon>Lysobacterales</taxon>
        <taxon>Lysobacteraceae</taxon>
        <taxon>Xanthomonas</taxon>
    </lineage>
</organism>
<comment type="caution">
    <text evidence="4">The sequence shown here is derived from an EMBL/GenBank/DDBJ whole genome shotgun (WGS) entry which is preliminary data.</text>
</comment>
<sequence>ADPTRPQGTGLGLSIVRRLCDRFGWRIELQSQAGVGTSVAVVVA</sequence>
<reference evidence="4" key="1">
    <citation type="submission" date="2019-11" db="EMBL/GenBank/DDBJ databases">
        <title>Genome-resolved metagenomics to study the prevalence of co-infection and intraspecific heterogeneity among plant pathogen metapopulations.</title>
        <authorList>
            <person name="Newberry E."/>
            <person name="Bhandari R."/>
            <person name="Kemble J."/>
            <person name="Sikora E."/>
            <person name="Potnis N."/>
        </authorList>
    </citation>
    <scope>NUCLEOTIDE SEQUENCE</scope>
    <source>
        <strain evidence="4">Xe_Pep_Tuscaloosa_18b</strain>
    </source>
</reference>
<dbReference type="EMBL" id="JAAGYV010000271">
    <property type="protein sequence ID" value="NEK75113.1"/>
    <property type="molecule type" value="Genomic_DNA"/>
</dbReference>
<feature type="domain" description="Histidine kinase/HSP90-like ATPase" evidence="3">
    <location>
        <begin position="5"/>
        <end position="42"/>
    </location>
</feature>
<proteinExistence type="predicted"/>
<dbReference type="Pfam" id="PF02518">
    <property type="entry name" value="HATPase_c"/>
    <property type="match status" value="1"/>
</dbReference>
<feature type="non-terminal residue" evidence="4">
    <location>
        <position position="1"/>
    </location>
</feature>
<dbReference type="InterPro" id="IPR004358">
    <property type="entry name" value="Sig_transdc_His_kin-like_C"/>
</dbReference>
<accession>A0A6B3KR60</accession>
<evidence type="ECO:0000313" key="4">
    <source>
        <dbReference type="EMBL" id="NEK75113.1"/>
    </source>
</evidence>
<dbReference type="AlphaFoldDB" id="A0A6B3KR60"/>
<evidence type="ECO:0000259" key="3">
    <source>
        <dbReference type="Pfam" id="PF02518"/>
    </source>
</evidence>
<comment type="catalytic activity">
    <reaction evidence="1">
        <text>ATP + protein L-histidine = ADP + protein N-phospho-L-histidine.</text>
        <dbReference type="EC" id="2.7.13.3"/>
    </reaction>
</comment>
<keyword evidence="4" id="KW-0418">Kinase</keyword>
<dbReference type="PRINTS" id="PR00344">
    <property type="entry name" value="BCTRLSENSOR"/>
</dbReference>
<dbReference type="InterPro" id="IPR036890">
    <property type="entry name" value="HATPase_C_sf"/>
</dbReference>
<gene>
    <name evidence="4" type="ORF">G3W62_20540</name>
</gene>
<dbReference type="InterPro" id="IPR003594">
    <property type="entry name" value="HATPase_dom"/>
</dbReference>
<name>A0A6B3KR60_XANEU</name>
<dbReference type="Gene3D" id="3.30.565.10">
    <property type="entry name" value="Histidine kinase-like ATPase, C-terminal domain"/>
    <property type="match status" value="1"/>
</dbReference>
<keyword evidence="4" id="KW-0808">Transferase</keyword>
<dbReference type="EC" id="2.7.13.3" evidence="2"/>
<evidence type="ECO:0000256" key="1">
    <source>
        <dbReference type="ARBA" id="ARBA00000085"/>
    </source>
</evidence>
<evidence type="ECO:0000256" key="2">
    <source>
        <dbReference type="ARBA" id="ARBA00012438"/>
    </source>
</evidence>
<dbReference type="GO" id="GO:0004673">
    <property type="term" value="F:protein histidine kinase activity"/>
    <property type="evidence" value="ECO:0007669"/>
    <property type="project" value="UniProtKB-EC"/>
</dbReference>
<protein>
    <recommendedName>
        <fullName evidence="2">histidine kinase</fullName>
        <ecNumber evidence="2">2.7.13.3</ecNumber>
    </recommendedName>
</protein>
<dbReference type="SUPFAM" id="SSF55874">
    <property type="entry name" value="ATPase domain of HSP90 chaperone/DNA topoisomerase II/histidine kinase"/>
    <property type="match status" value="1"/>
</dbReference>